<dbReference type="Gene3D" id="3.50.30.60">
    <property type="entry name" value="LD-carboxypeptidase A C-terminal domain-like"/>
    <property type="match status" value="1"/>
</dbReference>
<keyword evidence="2 9" id="KW-0121">Carboxypeptidase</keyword>
<dbReference type="InterPro" id="IPR027478">
    <property type="entry name" value="LdcA_N"/>
</dbReference>
<keyword evidence="10" id="KW-1185">Reference proteome</keyword>
<feature type="active site" description="Charge relay system" evidence="6">
    <location>
        <position position="278"/>
    </location>
</feature>
<dbReference type="EMBL" id="FNFO01000003">
    <property type="protein sequence ID" value="SDK73125.1"/>
    <property type="molecule type" value="Genomic_DNA"/>
</dbReference>
<evidence type="ECO:0000259" key="7">
    <source>
        <dbReference type="Pfam" id="PF02016"/>
    </source>
</evidence>
<evidence type="ECO:0000256" key="2">
    <source>
        <dbReference type="ARBA" id="ARBA00022645"/>
    </source>
</evidence>
<dbReference type="InterPro" id="IPR040449">
    <property type="entry name" value="Peptidase_S66_N"/>
</dbReference>
<dbReference type="SUPFAM" id="SSF52317">
    <property type="entry name" value="Class I glutamine amidotransferase-like"/>
    <property type="match status" value="1"/>
</dbReference>
<comment type="similarity">
    <text evidence="1">Belongs to the peptidase S66 family.</text>
</comment>
<protein>
    <submittedName>
        <fullName evidence="9">Muramoyltetrapeptide carboxypeptidase</fullName>
    </submittedName>
</protein>
<dbReference type="Proteomes" id="UP000198510">
    <property type="component" value="Unassembled WGS sequence"/>
</dbReference>
<reference evidence="9 10" key="1">
    <citation type="submission" date="2016-10" db="EMBL/GenBank/DDBJ databases">
        <authorList>
            <person name="de Groot N.N."/>
        </authorList>
    </citation>
    <scope>NUCLEOTIDE SEQUENCE [LARGE SCALE GENOMIC DNA]</scope>
    <source>
        <strain evidence="9 10">DSM 25186</strain>
    </source>
</reference>
<evidence type="ECO:0000256" key="6">
    <source>
        <dbReference type="PIRSR" id="PIRSR028757-1"/>
    </source>
</evidence>
<feature type="domain" description="LD-carboxypeptidase C-terminal" evidence="8">
    <location>
        <begin position="178"/>
        <end position="292"/>
    </location>
</feature>
<evidence type="ECO:0000256" key="1">
    <source>
        <dbReference type="ARBA" id="ARBA00010233"/>
    </source>
</evidence>
<dbReference type="PANTHER" id="PTHR30237">
    <property type="entry name" value="MURAMOYLTETRAPEPTIDE CARBOXYPEPTIDASE"/>
    <property type="match status" value="1"/>
</dbReference>
<evidence type="ECO:0000313" key="9">
    <source>
        <dbReference type="EMBL" id="SDK73125.1"/>
    </source>
</evidence>
<keyword evidence="4" id="KW-0378">Hydrolase</keyword>
<evidence type="ECO:0000256" key="5">
    <source>
        <dbReference type="ARBA" id="ARBA00022825"/>
    </source>
</evidence>
<keyword evidence="5" id="KW-0720">Serine protease</keyword>
<dbReference type="CDD" id="cd07025">
    <property type="entry name" value="Peptidase_S66"/>
    <property type="match status" value="1"/>
</dbReference>
<evidence type="ECO:0000256" key="3">
    <source>
        <dbReference type="ARBA" id="ARBA00022670"/>
    </source>
</evidence>
<name>A0A1G9EAT0_9BACT</name>
<evidence type="ECO:0000259" key="8">
    <source>
        <dbReference type="Pfam" id="PF17676"/>
    </source>
</evidence>
<sequence>MSTTALSAPAPLRPGDRVVLLSPAKALPEAAVVDHATAILEGWGLRVSYGEHVLGRHHQYAGTDAERLHDLQTACDDPDVAAILCARGGYGTTRIVDALDLNGFARRPKWIIGFSDITVLLAKLNRAGFQALHATMPVSFRQEGASEALESLRRVLFGEAVAYHLPPHPLNRLGEAAGPLAGGTLSIVCCSLGTLTELELRDKILFLEEVGESLYRIDRLVGQLKRAGQLAELAGLVVGQFTDIEPDAVPFGQSYEEIIAEAVAEYTYPLAFGFPVGHVGRNLALPCGKLARFAVRPDSVSLELVPEKSA</sequence>
<dbReference type="STRING" id="1075417.SAMN05421823_103402"/>
<dbReference type="InterPro" id="IPR027461">
    <property type="entry name" value="Carboxypeptidase_A_C_sf"/>
</dbReference>
<dbReference type="Gene3D" id="3.40.50.10740">
    <property type="entry name" value="Class I glutamine amidotransferase-like"/>
    <property type="match status" value="1"/>
</dbReference>
<evidence type="ECO:0000313" key="10">
    <source>
        <dbReference type="Proteomes" id="UP000198510"/>
    </source>
</evidence>
<dbReference type="InterPro" id="IPR003507">
    <property type="entry name" value="S66_fam"/>
</dbReference>
<dbReference type="InterPro" id="IPR040921">
    <property type="entry name" value="Peptidase_S66C"/>
</dbReference>
<keyword evidence="3" id="KW-0645">Protease</keyword>
<dbReference type="GO" id="GO:0004180">
    <property type="term" value="F:carboxypeptidase activity"/>
    <property type="evidence" value="ECO:0007669"/>
    <property type="project" value="UniProtKB-KW"/>
</dbReference>
<proteinExistence type="inferred from homology"/>
<dbReference type="RefSeq" id="WP_245706018.1">
    <property type="nucleotide sequence ID" value="NZ_FNFO01000003.1"/>
</dbReference>
<accession>A0A1G9EAT0</accession>
<dbReference type="GO" id="GO:0006508">
    <property type="term" value="P:proteolysis"/>
    <property type="evidence" value="ECO:0007669"/>
    <property type="project" value="UniProtKB-KW"/>
</dbReference>
<dbReference type="Pfam" id="PF02016">
    <property type="entry name" value="Peptidase_S66"/>
    <property type="match status" value="1"/>
</dbReference>
<gene>
    <name evidence="9" type="ORF">SAMN05421823_103402</name>
</gene>
<dbReference type="SUPFAM" id="SSF141986">
    <property type="entry name" value="LD-carboxypeptidase A C-terminal domain-like"/>
    <property type="match status" value="1"/>
</dbReference>
<organism evidence="9 10">
    <name type="scientific">Catalinimonas alkaloidigena</name>
    <dbReference type="NCBI Taxonomy" id="1075417"/>
    <lineage>
        <taxon>Bacteria</taxon>
        <taxon>Pseudomonadati</taxon>
        <taxon>Bacteroidota</taxon>
        <taxon>Cytophagia</taxon>
        <taxon>Cytophagales</taxon>
        <taxon>Catalimonadaceae</taxon>
        <taxon>Catalinimonas</taxon>
    </lineage>
</organism>
<evidence type="ECO:0000256" key="4">
    <source>
        <dbReference type="ARBA" id="ARBA00022801"/>
    </source>
</evidence>
<dbReference type="InterPro" id="IPR029062">
    <property type="entry name" value="Class_I_gatase-like"/>
</dbReference>
<dbReference type="PANTHER" id="PTHR30237:SF2">
    <property type="entry name" value="MUREIN TETRAPEPTIDE CARBOXYPEPTIDASE"/>
    <property type="match status" value="1"/>
</dbReference>
<feature type="domain" description="LD-carboxypeptidase N-terminal" evidence="7">
    <location>
        <begin position="18"/>
        <end position="134"/>
    </location>
</feature>
<dbReference type="AlphaFoldDB" id="A0A1G9EAT0"/>
<feature type="active site" description="Nucleophile" evidence="6">
    <location>
        <position position="115"/>
    </location>
</feature>
<dbReference type="PIRSF" id="PIRSF028757">
    <property type="entry name" value="LD-carboxypeptidase"/>
    <property type="match status" value="1"/>
</dbReference>
<feature type="active site" description="Charge relay system" evidence="6">
    <location>
        <position position="208"/>
    </location>
</feature>
<dbReference type="Pfam" id="PF17676">
    <property type="entry name" value="Peptidase_S66C"/>
    <property type="match status" value="1"/>
</dbReference>
<dbReference type="GO" id="GO:0008236">
    <property type="term" value="F:serine-type peptidase activity"/>
    <property type="evidence" value="ECO:0007669"/>
    <property type="project" value="UniProtKB-KW"/>
</dbReference>